<dbReference type="PANTHER" id="PTHR46229:SF2">
    <property type="entry name" value="BOLA-LIKE PROTEIN 1"/>
    <property type="match status" value="1"/>
</dbReference>
<sequence>MSPNTIREMIQKEIPGSQVETSGENCNFSVVVTSAAFAGKSPIQRHRMVNDIFKAQFANGELHALSIKTKVE</sequence>
<gene>
    <name evidence="3" type="ORF">H8792_002585</name>
</gene>
<name>A0ABS0BTW7_9GAMM</name>
<dbReference type="Pfam" id="PF01722">
    <property type="entry name" value="BolA"/>
    <property type="match status" value="1"/>
</dbReference>
<comment type="similarity">
    <text evidence="1 2">Belongs to the BolA/IbaG family.</text>
</comment>
<protein>
    <submittedName>
        <fullName evidence="3">BolA/IbaG family iron-sulfur metabolism protein</fullName>
    </submittedName>
</protein>
<dbReference type="Gene3D" id="3.30.300.90">
    <property type="entry name" value="BolA-like"/>
    <property type="match status" value="1"/>
</dbReference>
<dbReference type="EMBL" id="JACBGI020000002">
    <property type="protein sequence ID" value="MBF6057220.1"/>
    <property type="molecule type" value="Genomic_DNA"/>
</dbReference>
<dbReference type="InterPro" id="IPR002634">
    <property type="entry name" value="BolA"/>
</dbReference>
<evidence type="ECO:0000256" key="2">
    <source>
        <dbReference type="RuleBase" id="RU003860"/>
    </source>
</evidence>
<keyword evidence="4" id="KW-1185">Reference proteome</keyword>
<dbReference type="RefSeq" id="WP_194947584.1">
    <property type="nucleotide sequence ID" value="NZ_JACBGI020000002.1"/>
</dbReference>
<organism evidence="3 4">
    <name type="scientific">Thiomicrorhabdus heinhorstiae</name>
    <dbReference type="NCBI Taxonomy" id="2748010"/>
    <lineage>
        <taxon>Bacteria</taxon>
        <taxon>Pseudomonadati</taxon>
        <taxon>Pseudomonadota</taxon>
        <taxon>Gammaproteobacteria</taxon>
        <taxon>Thiotrichales</taxon>
        <taxon>Piscirickettsiaceae</taxon>
        <taxon>Thiomicrorhabdus</taxon>
    </lineage>
</organism>
<reference evidence="3 4" key="2">
    <citation type="submission" date="2020-11" db="EMBL/GenBank/DDBJ databases">
        <title>Sulfur oxidizing isolate from Hospital Hole Sinkhole.</title>
        <authorList>
            <person name="Scott K.M."/>
        </authorList>
    </citation>
    <scope>NUCLEOTIDE SEQUENCE [LARGE SCALE GENOMIC DNA]</scope>
    <source>
        <strain evidence="3 4">HH1</strain>
    </source>
</reference>
<reference evidence="3 4" key="1">
    <citation type="submission" date="2020-06" db="EMBL/GenBank/DDBJ databases">
        <authorList>
            <person name="Scott K."/>
        </authorList>
    </citation>
    <scope>NUCLEOTIDE SEQUENCE [LARGE SCALE GENOMIC DNA]</scope>
    <source>
        <strain evidence="3 4">HH1</strain>
    </source>
</reference>
<accession>A0ABS0BTW7</accession>
<dbReference type="InterPro" id="IPR050961">
    <property type="entry name" value="BolA/IbaG_stress_morph_reg"/>
</dbReference>
<dbReference type="PIRSF" id="PIRSF003113">
    <property type="entry name" value="BolA"/>
    <property type="match status" value="1"/>
</dbReference>
<evidence type="ECO:0000313" key="3">
    <source>
        <dbReference type="EMBL" id="MBF6057220.1"/>
    </source>
</evidence>
<comment type="caution">
    <text evidence="3">The sequence shown here is derived from an EMBL/GenBank/DDBJ whole genome shotgun (WGS) entry which is preliminary data.</text>
</comment>
<dbReference type="InterPro" id="IPR036065">
    <property type="entry name" value="BolA-like_sf"/>
</dbReference>
<dbReference type="Proteomes" id="UP001193680">
    <property type="component" value="Unassembled WGS sequence"/>
</dbReference>
<evidence type="ECO:0000256" key="1">
    <source>
        <dbReference type="ARBA" id="ARBA00005578"/>
    </source>
</evidence>
<dbReference type="SUPFAM" id="SSF82657">
    <property type="entry name" value="BolA-like"/>
    <property type="match status" value="1"/>
</dbReference>
<evidence type="ECO:0000313" key="4">
    <source>
        <dbReference type="Proteomes" id="UP001193680"/>
    </source>
</evidence>
<dbReference type="PANTHER" id="PTHR46229">
    <property type="entry name" value="BOLA TRANSCRIPTION REGULATOR"/>
    <property type="match status" value="1"/>
</dbReference>
<proteinExistence type="inferred from homology"/>